<organism evidence="3 4">
    <name type="scientific">Enorma phocaeensis</name>
    <dbReference type="NCBI Taxonomy" id="1871019"/>
    <lineage>
        <taxon>Bacteria</taxon>
        <taxon>Bacillati</taxon>
        <taxon>Actinomycetota</taxon>
        <taxon>Coriobacteriia</taxon>
        <taxon>Coriobacteriales</taxon>
        <taxon>Coriobacteriaceae</taxon>
        <taxon>Enorma</taxon>
    </lineage>
</organism>
<evidence type="ECO:0000313" key="4">
    <source>
        <dbReference type="Proteomes" id="UP001529421"/>
    </source>
</evidence>
<protein>
    <submittedName>
        <fullName evidence="3">Family 1 glycosylhydrolase</fullName>
    </submittedName>
</protein>
<dbReference type="PANTHER" id="PTHR10353">
    <property type="entry name" value="GLYCOSYL HYDROLASE"/>
    <property type="match status" value="1"/>
</dbReference>
<proteinExistence type="inferred from homology"/>
<comment type="caution">
    <text evidence="3">The sequence shown here is derived from an EMBL/GenBank/DDBJ whole genome shotgun (WGS) entry which is preliminary data.</text>
</comment>
<evidence type="ECO:0000256" key="1">
    <source>
        <dbReference type="ARBA" id="ARBA00023295"/>
    </source>
</evidence>
<dbReference type="SUPFAM" id="SSF51445">
    <property type="entry name" value="(Trans)glycosidases"/>
    <property type="match status" value="1"/>
</dbReference>
<name>A0ABT7VA88_9ACTN</name>
<evidence type="ECO:0000256" key="2">
    <source>
        <dbReference type="RuleBase" id="RU003690"/>
    </source>
</evidence>
<dbReference type="Proteomes" id="UP001529421">
    <property type="component" value="Unassembled WGS sequence"/>
</dbReference>
<dbReference type="Gene3D" id="3.20.20.80">
    <property type="entry name" value="Glycosidases"/>
    <property type="match status" value="1"/>
</dbReference>
<reference evidence="4" key="1">
    <citation type="submission" date="2023-06" db="EMBL/GenBank/DDBJ databases">
        <title>Identification and characterization of horizontal gene transfer across gut microbiota members of farm animals based on homology search.</title>
        <authorList>
            <person name="Zeman M."/>
            <person name="Kubasova T."/>
            <person name="Jahodarova E."/>
            <person name="Nykrynova M."/>
            <person name="Rychlik I."/>
        </authorList>
    </citation>
    <scope>NUCLEOTIDE SEQUENCE [LARGE SCALE GENOMIC DNA]</scope>
    <source>
        <strain evidence="4">154_Feed</strain>
    </source>
</reference>
<keyword evidence="1" id="KW-0326">Glycosidase</keyword>
<keyword evidence="4" id="KW-1185">Reference proteome</keyword>
<dbReference type="InterPro" id="IPR001360">
    <property type="entry name" value="Glyco_hydro_1"/>
</dbReference>
<sequence length="239" mass="26457">MWSAFPRSGVSYTPSFGATPKGVCRHSSIRATLRSALVDTSYVAHRGIELDMSASELSAIASMRNDFSAFSYYRSQCVSASGITEDTPATSIADEGHVKNPTLQANEWGWEIDPLGFRHTLTEMYERCGLPVFPIENGIGWRERLPEDGSPVADDYRVDCHRSHIQALKDAVELDGAEVIGYLGWGLIDIPSSSGDIEKRYGAVYVDYDAASGERLKRIPKKSFTWFKRAYESNGEDLG</sequence>
<gene>
    <name evidence="3" type="ORF">QUW28_07935</name>
</gene>
<comment type="similarity">
    <text evidence="2">Belongs to the glycosyl hydrolase 1 family.</text>
</comment>
<dbReference type="Pfam" id="PF00232">
    <property type="entry name" value="Glyco_hydro_1"/>
    <property type="match status" value="1"/>
</dbReference>
<dbReference type="RefSeq" id="WP_289545439.1">
    <property type="nucleotide sequence ID" value="NZ_JAUDDZ010000011.1"/>
</dbReference>
<evidence type="ECO:0000313" key="3">
    <source>
        <dbReference type="EMBL" id="MDM8275418.1"/>
    </source>
</evidence>
<accession>A0ABT7VA88</accession>
<dbReference type="InterPro" id="IPR017853">
    <property type="entry name" value="GH"/>
</dbReference>
<dbReference type="PANTHER" id="PTHR10353:SF122">
    <property type="entry name" value="6-PHOSPHO-BETA-GLUCOSIDASE ASCB-RELATED"/>
    <property type="match status" value="1"/>
</dbReference>
<dbReference type="EMBL" id="JAUDDZ010000011">
    <property type="protein sequence ID" value="MDM8275418.1"/>
    <property type="molecule type" value="Genomic_DNA"/>
</dbReference>
<keyword evidence="1" id="KW-0378">Hydrolase</keyword>
<dbReference type="PRINTS" id="PR00131">
    <property type="entry name" value="GLHYDRLASE1"/>
</dbReference>